<protein>
    <submittedName>
        <fullName evidence="2">Uncharacterized protein</fullName>
    </submittedName>
</protein>
<evidence type="ECO:0000256" key="1">
    <source>
        <dbReference type="SAM" id="MobiDB-lite"/>
    </source>
</evidence>
<reference evidence="2 3" key="1">
    <citation type="submission" date="2021-05" db="EMBL/GenBank/DDBJ databases">
        <title>Genome Assembly of Synthetic Allotetraploid Brassica napus Reveals Homoeologous Exchanges between Subgenomes.</title>
        <authorList>
            <person name="Davis J.T."/>
        </authorList>
    </citation>
    <scope>NUCLEOTIDE SEQUENCE [LARGE SCALE GENOMIC DNA]</scope>
    <source>
        <strain evidence="3">cv. Da-Ae</strain>
        <tissue evidence="2">Seedling</tissue>
    </source>
</reference>
<evidence type="ECO:0000313" key="2">
    <source>
        <dbReference type="EMBL" id="KAH0861677.1"/>
    </source>
</evidence>
<name>A0ABQ7Y0E5_BRANA</name>
<dbReference type="EMBL" id="JAGKQM010000019">
    <property type="protein sequence ID" value="KAH0861677.1"/>
    <property type="molecule type" value="Genomic_DNA"/>
</dbReference>
<organism evidence="2 3">
    <name type="scientific">Brassica napus</name>
    <name type="common">Rape</name>
    <dbReference type="NCBI Taxonomy" id="3708"/>
    <lineage>
        <taxon>Eukaryota</taxon>
        <taxon>Viridiplantae</taxon>
        <taxon>Streptophyta</taxon>
        <taxon>Embryophyta</taxon>
        <taxon>Tracheophyta</taxon>
        <taxon>Spermatophyta</taxon>
        <taxon>Magnoliopsida</taxon>
        <taxon>eudicotyledons</taxon>
        <taxon>Gunneridae</taxon>
        <taxon>Pentapetalae</taxon>
        <taxon>rosids</taxon>
        <taxon>malvids</taxon>
        <taxon>Brassicales</taxon>
        <taxon>Brassicaceae</taxon>
        <taxon>Brassiceae</taxon>
        <taxon>Brassica</taxon>
    </lineage>
</organism>
<keyword evidence="3" id="KW-1185">Reference proteome</keyword>
<feature type="non-terminal residue" evidence="2">
    <location>
        <position position="1"/>
    </location>
</feature>
<gene>
    <name evidence="2" type="ORF">HID58_089938</name>
</gene>
<feature type="compositionally biased region" description="Basic and acidic residues" evidence="1">
    <location>
        <begin position="242"/>
        <end position="255"/>
    </location>
</feature>
<proteinExistence type="predicted"/>
<comment type="caution">
    <text evidence="2">The sequence shown here is derived from an EMBL/GenBank/DDBJ whole genome shotgun (WGS) entry which is preliminary data.</text>
</comment>
<feature type="region of interest" description="Disordered" evidence="1">
    <location>
        <begin position="225"/>
        <end position="255"/>
    </location>
</feature>
<sequence>KRDKSSTKDDNEFETMLECVGEAFTTKSDSLELITSDVERQFSPTRKTEVVSIAPSGPVQTAPQGNKPVSKLKLKLEKESEKFAPFIKRDMVVKYSPQQRRRWKLCANNMTLLVFDGSELDAGVDSHLHRTPDSQTNGSELDVGVDSHLHRTSDSQTDEDMVVRLSRTKGRAQVMNMMLHGRLKSLDKAFRVTCPSAGRDTKRTRTENQIDGPRRVLRRDLLLPSQNMKRNKAELKQSSSVKSREQRRDGGQRWR</sequence>
<accession>A0ABQ7Y0E5</accession>
<evidence type="ECO:0000313" key="3">
    <source>
        <dbReference type="Proteomes" id="UP000824890"/>
    </source>
</evidence>
<dbReference type="Proteomes" id="UP000824890">
    <property type="component" value="Unassembled WGS sequence"/>
</dbReference>